<feature type="compositionally biased region" description="Basic and acidic residues" evidence="1">
    <location>
        <begin position="265"/>
        <end position="279"/>
    </location>
</feature>
<dbReference type="InterPro" id="IPR034257">
    <property type="entry name" value="Acinus_RRM"/>
</dbReference>
<dbReference type="AlphaFoldDB" id="A0A6A5UKL2"/>
<gene>
    <name evidence="3" type="ORF">CC80DRAFT_589141</name>
</gene>
<feature type="compositionally biased region" description="Basic and acidic residues" evidence="1">
    <location>
        <begin position="49"/>
        <end position="67"/>
    </location>
</feature>
<dbReference type="Pfam" id="PF16294">
    <property type="entry name" value="RSB_motif"/>
    <property type="match status" value="1"/>
</dbReference>
<protein>
    <recommendedName>
        <fullName evidence="2">SAP domain-containing protein</fullName>
    </recommendedName>
</protein>
<feature type="compositionally biased region" description="Polar residues" evidence="1">
    <location>
        <begin position="95"/>
        <end position="116"/>
    </location>
</feature>
<reference evidence="3" key="1">
    <citation type="journal article" date="2020" name="Stud. Mycol.">
        <title>101 Dothideomycetes genomes: a test case for predicting lifestyles and emergence of pathogens.</title>
        <authorList>
            <person name="Haridas S."/>
            <person name="Albert R."/>
            <person name="Binder M."/>
            <person name="Bloem J."/>
            <person name="Labutti K."/>
            <person name="Salamov A."/>
            <person name="Andreopoulos B."/>
            <person name="Baker S."/>
            <person name="Barry K."/>
            <person name="Bills G."/>
            <person name="Bluhm B."/>
            <person name="Cannon C."/>
            <person name="Castanera R."/>
            <person name="Culley D."/>
            <person name="Daum C."/>
            <person name="Ezra D."/>
            <person name="Gonzalez J."/>
            <person name="Henrissat B."/>
            <person name="Kuo A."/>
            <person name="Liang C."/>
            <person name="Lipzen A."/>
            <person name="Lutzoni F."/>
            <person name="Magnuson J."/>
            <person name="Mondo S."/>
            <person name="Nolan M."/>
            <person name="Ohm R."/>
            <person name="Pangilinan J."/>
            <person name="Park H.-J."/>
            <person name="Ramirez L."/>
            <person name="Alfaro M."/>
            <person name="Sun H."/>
            <person name="Tritt A."/>
            <person name="Yoshinaga Y."/>
            <person name="Zwiers L.-H."/>
            <person name="Turgeon B."/>
            <person name="Goodwin S."/>
            <person name="Spatafora J."/>
            <person name="Crous P."/>
            <person name="Grigoriev I."/>
        </authorList>
    </citation>
    <scope>NUCLEOTIDE SEQUENCE</scope>
    <source>
        <strain evidence="3">CBS 675.92</strain>
    </source>
</reference>
<evidence type="ECO:0000313" key="3">
    <source>
        <dbReference type="EMBL" id="KAF1961607.1"/>
    </source>
</evidence>
<organism evidence="3 4">
    <name type="scientific">Byssothecium circinans</name>
    <dbReference type="NCBI Taxonomy" id="147558"/>
    <lineage>
        <taxon>Eukaryota</taxon>
        <taxon>Fungi</taxon>
        <taxon>Dikarya</taxon>
        <taxon>Ascomycota</taxon>
        <taxon>Pezizomycotina</taxon>
        <taxon>Dothideomycetes</taxon>
        <taxon>Pleosporomycetidae</taxon>
        <taxon>Pleosporales</taxon>
        <taxon>Massarineae</taxon>
        <taxon>Massarinaceae</taxon>
        <taxon>Byssothecium</taxon>
    </lineage>
</organism>
<feature type="region of interest" description="Disordered" evidence="1">
    <location>
        <begin position="687"/>
        <end position="720"/>
    </location>
</feature>
<evidence type="ECO:0000313" key="4">
    <source>
        <dbReference type="Proteomes" id="UP000800035"/>
    </source>
</evidence>
<dbReference type="EMBL" id="ML976980">
    <property type="protein sequence ID" value="KAF1961607.1"/>
    <property type="molecule type" value="Genomic_DNA"/>
</dbReference>
<feature type="compositionally biased region" description="Basic and acidic residues" evidence="1">
    <location>
        <begin position="170"/>
        <end position="180"/>
    </location>
</feature>
<dbReference type="SUPFAM" id="SSF68906">
    <property type="entry name" value="SAP domain"/>
    <property type="match status" value="1"/>
</dbReference>
<accession>A0A6A5UKL2</accession>
<evidence type="ECO:0000259" key="2">
    <source>
        <dbReference type="Pfam" id="PF02037"/>
    </source>
</evidence>
<feature type="compositionally biased region" description="Low complexity" evidence="1">
    <location>
        <begin position="136"/>
        <end position="156"/>
    </location>
</feature>
<dbReference type="InterPro" id="IPR036361">
    <property type="entry name" value="SAP_dom_sf"/>
</dbReference>
<dbReference type="CDD" id="cd12432">
    <property type="entry name" value="RRM_ACINU"/>
    <property type="match status" value="1"/>
</dbReference>
<dbReference type="InterPro" id="IPR003034">
    <property type="entry name" value="SAP_dom"/>
</dbReference>
<feature type="compositionally biased region" description="Polar residues" evidence="1">
    <location>
        <begin position="158"/>
        <end position="168"/>
    </location>
</feature>
<dbReference type="InterPro" id="IPR032552">
    <property type="entry name" value="RSB_motif"/>
</dbReference>
<proteinExistence type="predicted"/>
<dbReference type="Gene3D" id="1.10.720.30">
    <property type="entry name" value="SAP domain"/>
    <property type="match status" value="1"/>
</dbReference>
<evidence type="ECO:0000256" key="1">
    <source>
        <dbReference type="SAM" id="MobiDB-lite"/>
    </source>
</evidence>
<dbReference type="PANTHER" id="PTHR47031:SF3">
    <property type="entry name" value="SAP DOMAIN-CONTAINING PROTEIN"/>
    <property type="match status" value="1"/>
</dbReference>
<keyword evidence="4" id="KW-1185">Reference proteome</keyword>
<dbReference type="Pfam" id="PF02037">
    <property type="entry name" value="SAP"/>
    <property type="match status" value="1"/>
</dbReference>
<dbReference type="Proteomes" id="UP000800035">
    <property type="component" value="Unassembled WGS sequence"/>
</dbReference>
<feature type="compositionally biased region" description="Basic and acidic residues" evidence="1">
    <location>
        <begin position="337"/>
        <end position="349"/>
    </location>
</feature>
<name>A0A6A5UKL2_9PLEO</name>
<feature type="domain" description="SAP" evidence="2">
    <location>
        <begin position="3"/>
        <end position="40"/>
    </location>
</feature>
<dbReference type="PANTHER" id="PTHR47031">
    <property type="entry name" value="SAP DNA-BINDING DOMAIN-CONTAINING PROTEIN"/>
    <property type="match status" value="1"/>
</dbReference>
<feature type="compositionally biased region" description="Basic and acidic residues" evidence="1">
    <location>
        <begin position="359"/>
        <end position="371"/>
    </location>
</feature>
<feature type="region of interest" description="Disordered" evidence="1">
    <location>
        <begin position="37"/>
        <end position="395"/>
    </location>
</feature>
<sequence length="720" mass="77968">MTDYNKQTVANLRQLLKDRGIPSTGLTRKAQIIEKLEEWDTTQSAPAAEKADGTPAAEKEEEQKDAPMQDADAPAVAAEGPEQDTKDDEAKGEEVTQTAPVADSQPQPEADTTISEEPSAPQATEDPAPAPPAPEEPSTSTPAPAEPAIEPSKPSPHSLLSRNRTPSSAPDEKPSIEKAELLPIAERSATTTAEPDTRLNTEELEAETRKRKRRSLTPELPSQDVKLRAKRPRPSDAAPEVVLKEDAIQEGDEADVNVDTVMGERAPEEVEKEVDEKAMEAATNGGENKMDVNVDAVMEQAAPEQEEKEVDEKAMEASMDGEEKREQETEASIPPKEPNDAPPKDDKSPTPKLNSKTQAPEKKDKAPRYKDLFQPSTTDTPMEDALTDDRPIAPALHPATPALYIRNFMRPLRPEALRMHLISLATPPSSSPSPSILKSLFLDNMKTHALVLFASTTAASRVRASLHGSIWPPEGNRKDLWVDFIPDDKVEGWIAEEEAAFQEDKDARASGISGRGKKFEIVYPENEDGTVEAVFQEVGAVGGAVNAGSAAPFNPPTGPRKTSHQTNSNLAPPTHAPAPSSETRHDIEKSFKTLDELFHSTTAKPQLYFLPVSDQRSEARLKELDLETSRDWTPEEKRKGRGMQHSRLDQKVRFGFDEEDRVVEVGGDFGPWTDDFRAGGGRGGFGFGGGGYRGRGRGGGGGGGGNWRGGGGGGGWRSGK</sequence>
<dbReference type="OrthoDB" id="5348404at2759"/>
<feature type="compositionally biased region" description="Basic and acidic residues" evidence="1">
    <location>
        <begin position="310"/>
        <end position="328"/>
    </location>
</feature>
<feature type="region of interest" description="Disordered" evidence="1">
    <location>
        <begin position="549"/>
        <end position="585"/>
    </location>
</feature>